<dbReference type="EMBL" id="CAEKKB010000002">
    <property type="protein sequence ID" value="CAB4298565.1"/>
    <property type="molecule type" value="Genomic_DNA"/>
</dbReference>
<reference evidence="3" key="1">
    <citation type="journal article" date="2020" name="Genome Biol.">
        <title>Gamete binning: chromosome-level and haplotype-resolved genome assembly enabled by high-throughput single-cell sequencing of gamete genomes.</title>
        <authorList>
            <person name="Campoy J.A."/>
            <person name="Sun H."/>
            <person name="Goel M."/>
            <person name="Jiao W.-B."/>
            <person name="Folz-Donahue K."/>
            <person name="Wang N."/>
            <person name="Rubio M."/>
            <person name="Liu C."/>
            <person name="Kukat C."/>
            <person name="Ruiz D."/>
            <person name="Huettel B."/>
            <person name="Schneeberger K."/>
        </authorList>
    </citation>
    <scope>NUCLEOTIDE SEQUENCE [LARGE SCALE GENOMIC DNA]</scope>
    <source>
        <strain evidence="3">cv. Rojo Pasion</strain>
    </source>
</reference>
<proteinExistence type="predicted"/>
<evidence type="ECO:0000313" key="3">
    <source>
        <dbReference type="Proteomes" id="UP000507245"/>
    </source>
</evidence>
<dbReference type="Proteomes" id="UP000507245">
    <property type="component" value="Unassembled WGS sequence"/>
</dbReference>
<gene>
    <name evidence="2" type="ORF">ORAREDHAP_LOCUS11025</name>
</gene>
<dbReference type="AlphaFoldDB" id="A0A6J5WEU9"/>
<keyword evidence="3" id="KW-1185">Reference proteome</keyword>
<accession>A0A6J5WEU9</accession>
<protein>
    <submittedName>
        <fullName evidence="2">Uncharacterized protein</fullName>
    </submittedName>
</protein>
<name>A0A6J5WEU9_PRUAR</name>
<evidence type="ECO:0000256" key="1">
    <source>
        <dbReference type="SAM" id="MobiDB-lite"/>
    </source>
</evidence>
<organism evidence="2 3">
    <name type="scientific">Prunus armeniaca</name>
    <name type="common">Apricot</name>
    <name type="synonym">Armeniaca vulgaris</name>
    <dbReference type="NCBI Taxonomy" id="36596"/>
    <lineage>
        <taxon>Eukaryota</taxon>
        <taxon>Viridiplantae</taxon>
        <taxon>Streptophyta</taxon>
        <taxon>Embryophyta</taxon>
        <taxon>Tracheophyta</taxon>
        <taxon>Spermatophyta</taxon>
        <taxon>Magnoliopsida</taxon>
        <taxon>eudicotyledons</taxon>
        <taxon>Gunneridae</taxon>
        <taxon>Pentapetalae</taxon>
        <taxon>rosids</taxon>
        <taxon>fabids</taxon>
        <taxon>Rosales</taxon>
        <taxon>Rosaceae</taxon>
        <taxon>Amygdaloideae</taxon>
        <taxon>Amygdaleae</taxon>
        <taxon>Prunus</taxon>
    </lineage>
</organism>
<feature type="region of interest" description="Disordered" evidence="1">
    <location>
        <begin position="40"/>
        <end position="71"/>
    </location>
</feature>
<evidence type="ECO:0000313" key="2">
    <source>
        <dbReference type="EMBL" id="CAB4298565.1"/>
    </source>
</evidence>
<sequence>MEPRVEGQSSRLAEATIEVHSSNPIIIEDESPQLVEPIIKGQSSKPSNADDEAERVDNLLDSSPLKGDKNV</sequence>